<proteinExistence type="predicted"/>
<name>A0ABN3NMI5_STRLO</name>
<organism evidence="1 2">
    <name type="scientific">Streptomyces longisporus</name>
    <dbReference type="NCBI Taxonomy" id="1948"/>
    <lineage>
        <taxon>Bacteria</taxon>
        <taxon>Bacillati</taxon>
        <taxon>Actinomycetota</taxon>
        <taxon>Actinomycetes</taxon>
        <taxon>Kitasatosporales</taxon>
        <taxon>Streptomycetaceae</taxon>
        <taxon>Streptomyces</taxon>
    </lineage>
</organism>
<gene>
    <name evidence="1" type="ORF">GCM10010276_87470</name>
</gene>
<dbReference type="RefSeq" id="WP_344406858.1">
    <property type="nucleotide sequence ID" value="NZ_BAAASG010000030.1"/>
</dbReference>
<dbReference type="InterPro" id="IPR016181">
    <property type="entry name" value="Acyl_CoA_acyltransferase"/>
</dbReference>
<evidence type="ECO:0000313" key="2">
    <source>
        <dbReference type="Proteomes" id="UP001501777"/>
    </source>
</evidence>
<keyword evidence="2" id="KW-1185">Reference proteome</keyword>
<dbReference type="Proteomes" id="UP001501777">
    <property type="component" value="Unassembled WGS sequence"/>
</dbReference>
<dbReference type="EMBL" id="BAAASG010000030">
    <property type="protein sequence ID" value="GAA2522892.1"/>
    <property type="molecule type" value="Genomic_DNA"/>
</dbReference>
<evidence type="ECO:0000313" key="1">
    <source>
        <dbReference type="EMBL" id="GAA2522892.1"/>
    </source>
</evidence>
<dbReference type="SUPFAM" id="SSF55729">
    <property type="entry name" value="Acyl-CoA N-acyltransferases (Nat)"/>
    <property type="match status" value="1"/>
</dbReference>
<dbReference type="Gene3D" id="3.40.630.30">
    <property type="match status" value="1"/>
</dbReference>
<accession>A0ABN3NMI5</accession>
<evidence type="ECO:0008006" key="3">
    <source>
        <dbReference type="Google" id="ProtNLM"/>
    </source>
</evidence>
<reference evidence="1 2" key="1">
    <citation type="journal article" date="2019" name="Int. J. Syst. Evol. Microbiol.">
        <title>The Global Catalogue of Microorganisms (GCM) 10K type strain sequencing project: providing services to taxonomists for standard genome sequencing and annotation.</title>
        <authorList>
            <consortium name="The Broad Institute Genomics Platform"/>
            <consortium name="The Broad Institute Genome Sequencing Center for Infectious Disease"/>
            <person name="Wu L."/>
            <person name="Ma J."/>
        </authorList>
    </citation>
    <scope>NUCLEOTIDE SEQUENCE [LARGE SCALE GENOMIC DNA]</scope>
    <source>
        <strain evidence="1 2">JCM 4395</strain>
    </source>
</reference>
<comment type="caution">
    <text evidence="1">The sequence shown here is derived from an EMBL/GenBank/DDBJ whole genome shotgun (WGS) entry which is preliminary data.</text>
</comment>
<protein>
    <recommendedName>
        <fullName evidence="3">Acetyltransferase</fullName>
    </recommendedName>
</protein>
<sequence length="136" mass="15041">MSVPGWQPGTWADALAEEIQASYPGVRLELGLDPGPYLVLFWVLLPQSERGKGIGTLVMERITAAADLRGVPVTLSPSGDFGGDPDRLHAFYRRFGFITNAARGEIGSAKESMVRAPREPVEVDGRLWDHRYSRWC</sequence>